<comment type="similarity">
    <text evidence="1">Belongs to the HpcH/HpaI aldolase family.</text>
</comment>
<dbReference type="SUPFAM" id="SSF51621">
    <property type="entry name" value="Phosphoenolpyruvate/pyruvate domain"/>
    <property type="match status" value="1"/>
</dbReference>
<gene>
    <name evidence="5" type="ORF">GBAR_LOCUS2480</name>
</gene>
<evidence type="ECO:0000259" key="4">
    <source>
        <dbReference type="Pfam" id="PF03328"/>
    </source>
</evidence>
<dbReference type="InterPro" id="IPR005000">
    <property type="entry name" value="Aldolase/citrate-lyase_domain"/>
</dbReference>
<dbReference type="Pfam" id="PF03328">
    <property type="entry name" value="HpcH_HpaI"/>
    <property type="match status" value="1"/>
</dbReference>
<keyword evidence="2" id="KW-0479">Metal-binding</keyword>
<name>A0AA35W4W3_GEOBA</name>
<dbReference type="PANTHER" id="PTHR30502:SF0">
    <property type="entry name" value="PHOSPHOENOLPYRUVATE CARBOXYLASE FAMILY PROTEIN"/>
    <property type="match status" value="1"/>
</dbReference>
<dbReference type="EMBL" id="CASHTH010000351">
    <property type="protein sequence ID" value="CAI7998587.1"/>
    <property type="molecule type" value="Genomic_DNA"/>
</dbReference>
<dbReference type="InterPro" id="IPR050251">
    <property type="entry name" value="HpcH-HpaI_aldolase"/>
</dbReference>
<keyword evidence="6" id="KW-1185">Reference proteome</keyword>
<dbReference type="AlphaFoldDB" id="A0AA35W4W3"/>
<keyword evidence="3" id="KW-0456">Lyase</keyword>
<organism evidence="5 6">
    <name type="scientific">Geodia barretti</name>
    <name type="common">Barrett's horny sponge</name>
    <dbReference type="NCBI Taxonomy" id="519541"/>
    <lineage>
        <taxon>Eukaryota</taxon>
        <taxon>Metazoa</taxon>
        <taxon>Porifera</taxon>
        <taxon>Demospongiae</taxon>
        <taxon>Heteroscleromorpha</taxon>
        <taxon>Tetractinellida</taxon>
        <taxon>Astrophorina</taxon>
        <taxon>Geodiidae</taxon>
        <taxon>Geodia</taxon>
    </lineage>
</organism>
<reference evidence="5" key="1">
    <citation type="submission" date="2023-03" db="EMBL/GenBank/DDBJ databases">
        <authorList>
            <person name="Steffen K."/>
            <person name="Cardenas P."/>
        </authorList>
    </citation>
    <scope>NUCLEOTIDE SEQUENCE</scope>
</reference>
<evidence type="ECO:0000256" key="2">
    <source>
        <dbReference type="ARBA" id="ARBA00022723"/>
    </source>
</evidence>
<proteinExistence type="inferred from homology"/>
<protein>
    <submittedName>
        <fullName evidence="5">2-dehydro-3,6-dideoxy-6-sulfogluconate aldolase</fullName>
    </submittedName>
</protein>
<evidence type="ECO:0000256" key="3">
    <source>
        <dbReference type="ARBA" id="ARBA00023239"/>
    </source>
</evidence>
<dbReference type="InterPro" id="IPR015813">
    <property type="entry name" value="Pyrv/PenolPyrv_kinase-like_dom"/>
</dbReference>
<sequence length="261" mass="28040">MQENRVRRALRENRLALGTYVTFADPQVVEIIGLAGFDAAFIDMEHTTFDLGIISQMIAAAELVGVTSMIRIPGNDENLILRLLDAGAQGIIIPHIDGVEGAKRAVDAVRYAPLGHRGGAGGTRAARFGTVSWEEHTRTSNENIILSVMTEDERGISEIGQIAQLPGIDLVSIGPTDFSEYMGIRDPQSPVIRARLEELAAEVKAAGGAKLSMPMNHPAFPLSASELQAMGVGYTHVAPPPTALLLRSLQQRITDIRAELG</sequence>
<dbReference type="InterPro" id="IPR040442">
    <property type="entry name" value="Pyrv_kinase-like_dom_sf"/>
</dbReference>
<dbReference type="GO" id="GO:0005737">
    <property type="term" value="C:cytoplasm"/>
    <property type="evidence" value="ECO:0007669"/>
    <property type="project" value="TreeGrafter"/>
</dbReference>
<dbReference type="PANTHER" id="PTHR30502">
    <property type="entry name" value="2-KETO-3-DEOXY-L-RHAMNONATE ALDOLASE"/>
    <property type="match status" value="1"/>
</dbReference>
<evidence type="ECO:0000313" key="5">
    <source>
        <dbReference type="EMBL" id="CAI7998587.1"/>
    </source>
</evidence>
<dbReference type="GO" id="GO:0016832">
    <property type="term" value="F:aldehyde-lyase activity"/>
    <property type="evidence" value="ECO:0007669"/>
    <property type="project" value="TreeGrafter"/>
</dbReference>
<dbReference type="Gene3D" id="3.20.20.60">
    <property type="entry name" value="Phosphoenolpyruvate-binding domains"/>
    <property type="match status" value="1"/>
</dbReference>
<evidence type="ECO:0000313" key="6">
    <source>
        <dbReference type="Proteomes" id="UP001174909"/>
    </source>
</evidence>
<dbReference type="Proteomes" id="UP001174909">
    <property type="component" value="Unassembled WGS sequence"/>
</dbReference>
<evidence type="ECO:0000256" key="1">
    <source>
        <dbReference type="ARBA" id="ARBA00005568"/>
    </source>
</evidence>
<dbReference type="GO" id="GO:0046872">
    <property type="term" value="F:metal ion binding"/>
    <property type="evidence" value="ECO:0007669"/>
    <property type="project" value="UniProtKB-KW"/>
</dbReference>
<comment type="caution">
    <text evidence="5">The sequence shown here is derived from an EMBL/GenBank/DDBJ whole genome shotgun (WGS) entry which is preliminary data.</text>
</comment>
<feature type="domain" description="HpcH/HpaI aldolase/citrate lyase" evidence="4">
    <location>
        <begin position="18"/>
        <end position="211"/>
    </location>
</feature>
<accession>A0AA35W4W3</accession>